<dbReference type="OrthoDB" id="9808833at2"/>
<evidence type="ECO:0000256" key="1">
    <source>
        <dbReference type="ARBA" id="ARBA00022741"/>
    </source>
</evidence>
<dbReference type="STRING" id="1387353.BSF38_04353"/>
<reference evidence="8" key="1">
    <citation type="submission" date="2016-12" db="EMBL/GenBank/DDBJ databases">
        <title>Comparative genomics of four Isosphaeraceae planctomycetes: a common pool of plasmids and glycoside hydrolase genes.</title>
        <authorList>
            <person name="Ivanova A."/>
        </authorList>
    </citation>
    <scope>NUCLEOTIDE SEQUENCE [LARGE SCALE GENOMIC DNA]</scope>
    <source>
        <strain evidence="8">PX4</strain>
    </source>
</reference>
<evidence type="ECO:0000313" key="7">
    <source>
        <dbReference type="EMBL" id="APW62800.1"/>
    </source>
</evidence>
<dbReference type="InterPro" id="IPR001650">
    <property type="entry name" value="Helicase_C-like"/>
</dbReference>
<dbReference type="PIRSF" id="PIRSF005496">
    <property type="entry name" value="ATP_hel_hrpB"/>
    <property type="match status" value="1"/>
</dbReference>
<dbReference type="Proteomes" id="UP000186309">
    <property type="component" value="Chromosome"/>
</dbReference>
<proteinExistence type="predicted"/>
<keyword evidence="4" id="KW-0067">ATP-binding</keyword>
<evidence type="ECO:0000259" key="5">
    <source>
        <dbReference type="PROSITE" id="PS51192"/>
    </source>
</evidence>
<name>A0A1U7CV29_9BACT</name>
<dbReference type="InterPro" id="IPR013689">
    <property type="entry name" value="RNA_helicase_ATP-dep_HrpB_C"/>
</dbReference>
<dbReference type="InterPro" id="IPR014001">
    <property type="entry name" value="Helicase_ATP-bd"/>
</dbReference>
<evidence type="ECO:0008006" key="9">
    <source>
        <dbReference type="Google" id="ProtNLM"/>
    </source>
</evidence>
<dbReference type="CDD" id="cd18791">
    <property type="entry name" value="SF2_C_RHA"/>
    <property type="match status" value="1"/>
</dbReference>
<gene>
    <name evidence="7" type="ORF">BSF38_04353</name>
</gene>
<dbReference type="PANTHER" id="PTHR43519">
    <property type="entry name" value="ATP-DEPENDENT RNA HELICASE HRPB"/>
    <property type="match status" value="1"/>
</dbReference>
<feature type="domain" description="Helicase C-terminal" evidence="6">
    <location>
        <begin position="197"/>
        <end position="370"/>
    </location>
</feature>
<keyword evidence="8" id="KW-1185">Reference proteome</keyword>
<organism evidence="7 8">
    <name type="scientific">Paludisphaera borealis</name>
    <dbReference type="NCBI Taxonomy" id="1387353"/>
    <lineage>
        <taxon>Bacteria</taxon>
        <taxon>Pseudomonadati</taxon>
        <taxon>Planctomycetota</taxon>
        <taxon>Planctomycetia</taxon>
        <taxon>Isosphaerales</taxon>
        <taxon>Isosphaeraceae</taxon>
        <taxon>Paludisphaera</taxon>
    </lineage>
</organism>
<feature type="domain" description="Helicase ATP-binding" evidence="5">
    <location>
        <begin position="14"/>
        <end position="180"/>
    </location>
</feature>
<dbReference type="InterPro" id="IPR010225">
    <property type="entry name" value="HrpB"/>
</dbReference>
<dbReference type="GO" id="GO:0005524">
    <property type="term" value="F:ATP binding"/>
    <property type="evidence" value="ECO:0007669"/>
    <property type="project" value="UniProtKB-KW"/>
</dbReference>
<dbReference type="SUPFAM" id="SSF52540">
    <property type="entry name" value="P-loop containing nucleoside triphosphate hydrolases"/>
    <property type="match status" value="1"/>
</dbReference>
<dbReference type="InterPro" id="IPR048333">
    <property type="entry name" value="HA2_WH"/>
</dbReference>
<dbReference type="InterPro" id="IPR011545">
    <property type="entry name" value="DEAD/DEAH_box_helicase_dom"/>
</dbReference>
<dbReference type="SMART" id="SM00847">
    <property type="entry name" value="HA2"/>
    <property type="match status" value="1"/>
</dbReference>
<dbReference type="EMBL" id="CP019082">
    <property type="protein sequence ID" value="APW62800.1"/>
    <property type="molecule type" value="Genomic_DNA"/>
</dbReference>
<dbReference type="Gene3D" id="3.40.50.300">
    <property type="entry name" value="P-loop containing nucleotide triphosphate hydrolases"/>
    <property type="match status" value="2"/>
</dbReference>
<dbReference type="InterPro" id="IPR027417">
    <property type="entry name" value="P-loop_NTPase"/>
</dbReference>
<dbReference type="GO" id="GO:0003676">
    <property type="term" value="F:nucleic acid binding"/>
    <property type="evidence" value="ECO:0007669"/>
    <property type="project" value="InterPro"/>
</dbReference>
<sequence>MIPLPIDPSLPRILDCLREGRGVVLTAAPGSGKTTRVPAALVRSGLLGADNPSVIVLQPRRVATRAAAARIADEQGWTLGREVGYQIRFERRASASSRLLIETEGVLTRQILADPFLESVGAVVLDEFHERSLHTDLALSLLREVRREVRPDLRIIVMSATLDAEPVARFLDAPIVEVPGRAFPVAIEYREADQPTNPETIASAVASALADRSDDGHILVFLPGTAEIRRACKELEPVAARAGALVLPLHGSLPADEQDLALRPSDRRKIIVATNIAETSLTIDGVTTVIDAGLARVAHHDPQRGLDRLDLERISQASAAQRAGRAGRTRPGRCIRLWSERRQATLAPFDAAEIHRVDLGSTVLTLHSWGVREPEHFGWYEPPSKDRIEAAETLLGRLGALDPVARSITPLGKRILALPVHPRLARLLLAAAGEGVLHEGAALAALLSEKDIADRRPGGGRRGLSDVLPRLDLLAEAESARFSPSLRVRGIDPSAARQVARIQDDLVRLGARLEGPARRADLDEDDREEALLKLLILAYPDRVARRRGSEETGVMVGGRGVRLARESVVREGELFLALDPREERRRGTLELQVSIASSVRLEWLEELVPQSVRRVRRTQYDADRERVVAVNQLWYEDLLLREDAAPPADAREASAALLDALRPRAGAIFRDDATAAAWLARYDFVRLAVPELEWPEITEEMFAEQLEFLCQGKSRASEVEKAAKVPYLEATLAPAQVRELSQSAPESLTIPSGRHVRLTYEPGRTPVLSVRLQELFGWIDAPRLARGRVPLLIELLGPNHRPVQVTSDLKSFWTNTYHQVRKDLRNRYPKHAWPEDPLTARAVVRPHRS</sequence>
<dbReference type="Pfam" id="PF08482">
    <property type="entry name" value="HrpB_C"/>
    <property type="match status" value="1"/>
</dbReference>
<dbReference type="GO" id="GO:0004386">
    <property type="term" value="F:helicase activity"/>
    <property type="evidence" value="ECO:0007669"/>
    <property type="project" value="UniProtKB-KW"/>
</dbReference>
<keyword evidence="3" id="KW-0347">Helicase</keyword>
<dbReference type="SMART" id="SM00490">
    <property type="entry name" value="HELICc"/>
    <property type="match status" value="1"/>
</dbReference>
<dbReference type="Pfam" id="PF00270">
    <property type="entry name" value="DEAD"/>
    <property type="match status" value="1"/>
</dbReference>
<evidence type="ECO:0000256" key="3">
    <source>
        <dbReference type="ARBA" id="ARBA00022806"/>
    </source>
</evidence>
<dbReference type="PROSITE" id="PS51192">
    <property type="entry name" value="HELICASE_ATP_BIND_1"/>
    <property type="match status" value="1"/>
</dbReference>
<keyword evidence="2" id="KW-0378">Hydrolase</keyword>
<dbReference type="KEGG" id="pbor:BSF38_04353"/>
<accession>A0A1U7CV29</accession>
<dbReference type="Pfam" id="PF04408">
    <property type="entry name" value="WHD_HA2"/>
    <property type="match status" value="1"/>
</dbReference>
<keyword evidence="1" id="KW-0547">Nucleotide-binding</keyword>
<evidence type="ECO:0000259" key="6">
    <source>
        <dbReference type="PROSITE" id="PS51194"/>
    </source>
</evidence>
<dbReference type="Pfam" id="PF00271">
    <property type="entry name" value="Helicase_C"/>
    <property type="match status" value="1"/>
</dbReference>
<dbReference type="FunFam" id="3.40.50.300:FF:002125">
    <property type="entry name" value="ATP-dependent helicase HrpB"/>
    <property type="match status" value="1"/>
</dbReference>
<evidence type="ECO:0000256" key="2">
    <source>
        <dbReference type="ARBA" id="ARBA00022801"/>
    </source>
</evidence>
<evidence type="ECO:0000313" key="8">
    <source>
        <dbReference type="Proteomes" id="UP000186309"/>
    </source>
</evidence>
<dbReference type="AlphaFoldDB" id="A0A1U7CV29"/>
<dbReference type="SMART" id="SM00487">
    <property type="entry name" value="DEXDc"/>
    <property type="match status" value="1"/>
</dbReference>
<dbReference type="PROSITE" id="PS51194">
    <property type="entry name" value="HELICASE_CTER"/>
    <property type="match status" value="1"/>
</dbReference>
<dbReference type="Gene3D" id="1.20.120.1080">
    <property type="match status" value="1"/>
</dbReference>
<dbReference type="NCBIfam" id="TIGR01970">
    <property type="entry name" value="DEAH_box_HrpB"/>
    <property type="match status" value="1"/>
</dbReference>
<dbReference type="GO" id="GO:0016787">
    <property type="term" value="F:hydrolase activity"/>
    <property type="evidence" value="ECO:0007669"/>
    <property type="project" value="UniProtKB-KW"/>
</dbReference>
<dbReference type="RefSeq" id="WP_076349165.1">
    <property type="nucleotide sequence ID" value="NZ_CP019082.1"/>
</dbReference>
<evidence type="ECO:0000256" key="4">
    <source>
        <dbReference type="ARBA" id="ARBA00022840"/>
    </source>
</evidence>
<dbReference type="PANTHER" id="PTHR43519:SF1">
    <property type="entry name" value="ATP-DEPENDENT RNA HELICASE HRPB"/>
    <property type="match status" value="1"/>
</dbReference>
<protein>
    <recommendedName>
        <fullName evidence="9">ATP-dependent helicase HrpB</fullName>
    </recommendedName>
</protein>
<dbReference type="InterPro" id="IPR007502">
    <property type="entry name" value="Helicase-assoc_dom"/>
</dbReference>